<dbReference type="AlphaFoldDB" id="A0A1X7VSE9"/>
<name>A0A1X7VSE9_AMPQE</name>
<reference evidence="2" key="1">
    <citation type="submission" date="2017-05" db="UniProtKB">
        <authorList>
            <consortium name="EnsemblMetazoa"/>
        </authorList>
    </citation>
    <scope>IDENTIFICATION</scope>
</reference>
<proteinExistence type="predicted"/>
<accession>A0A1X7VSE9</accession>
<keyword evidence="1" id="KW-1133">Transmembrane helix</keyword>
<dbReference type="EnsemblMetazoa" id="Aqu2.1.42809_001">
    <property type="protein sequence ID" value="Aqu2.1.42809_001"/>
    <property type="gene ID" value="Aqu2.1.42809"/>
</dbReference>
<keyword evidence="1" id="KW-0472">Membrane</keyword>
<evidence type="ECO:0000313" key="2">
    <source>
        <dbReference type="EnsemblMetazoa" id="Aqu2.1.42809_001"/>
    </source>
</evidence>
<protein>
    <submittedName>
        <fullName evidence="2">Uncharacterized protein</fullName>
    </submittedName>
</protein>
<keyword evidence="1" id="KW-0812">Transmembrane</keyword>
<dbReference type="InParanoid" id="A0A1X7VSE9"/>
<evidence type="ECO:0000256" key="1">
    <source>
        <dbReference type="SAM" id="Phobius"/>
    </source>
</evidence>
<sequence length="107" mass="12318">MGRVSTDENDEILGIYATQICCLARLLPLMVGEKVEEADSNWRNLLLLISIVDYTFAPVISTTMIAYLKEMIHDHHSTLLEVYSSCPIILRLRYPQWMAKFGPLLRF</sequence>
<feature type="transmembrane region" description="Helical" evidence="1">
    <location>
        <begin position="12"/>
        <end position="32"/>
    </location>
</feature>
<feature type="transmembrane region" description="Helical" evidence="1">
    <location>
        <begin position="44"/>
        <end position="68"/>
    </location>
</feature>
<organism evidence="2">
    <name type="scientific">Amphimedon queenslandica</name>
    <name type="common">Sponge</name>
    <dbReference type="NCBI Taxonomy" id="400682"/>
    <lineage>
        <taxon>Eukaryota</taxon>
        <taxon>Metazoa</taxon>
        <taxon>Porifera</taxon>
        <taxon>Demospongiae</taxon>
        <taxon>Heteroscleromorpha</taxon>
        <taxon>Haplosclerida</taxon>
        <taxon>Niphatidae</taxon>
        <taxon>Amphimedon</taxon>
    </lineage>
</organism>